<reference evidence="3 4" key="1">
    <citation type="submission" date="2018-11" db="EMBL/GenBank/DDBJ databases">
        <title>Pseudaminobacter arsenicus sp. nov., an arsenic-resistant bacterium isolated from arsenic-rich aquifers.</title>
        <authorList>
            <person name="Mu Y."/>
        </authorList>
    </citation>
    <scope>NUCLEOTIDE SEQUENCE [LARGE SCALE GENOMIC DNA]</scope>
    <source>
        <strain evidence="3 4">CB3</strain>
    </source>
</reference>
<evidence type="ECO:0000256" key="1">
    <source>
        <dbReference type="SAM" id="Phobius"/>
    </source>
</evidence>
<dbReference type="OrthoDB" id="7779102at2"/>
<accession>A0A432V079</accession>
<evidence type="ECO:0000259" key="2">
    <source>
        <dbReference type="Pfam" id="PF07331"/>
    </source>
</evidence>
<name>A0A432V079_9HYPH</name>
<dbReference type="Pfam" id="PF07331">
    <property type="entry name" value="TctB"/>
    <property type="match status" value="1"/>
</dbReference>
<feature type="transmembrane region" description="Helical" evidence="1">
    <location>
        <begin position="131"/>
        <end position="155"/>
    </location>
</feature>
<keyword evidence="1" id="KW-0812">Transmembrane</keyword>
<keyword evidence="1" id="KW-0472">Membrane</keyword>
<organism evidence="3 4">
    <name type="scientific">Borborobacter arsenicus</name>
    <dbReference type="NCBI Taxonomy" id="1851146"/>
    <lineage>
        <taxon>Bacteria</taxon>
        <taxon>Pseudomonadati</taxon>
        <taxon>Pseudomonadota</taxon>
        <taxon>Alphaproteobacteria</taxon>
        <taxon>Hyphomicrobiales</taxon>
        <taxon>Phyllobacteriaceae</taxon>
        <taxon>Borborobacter</taxon>
    </lineage>
</organism>
<feature type="transmembrane region" description="Helical" evidence="1">
    <location>
        <begin position="44"/>
        <end position="64"/>
    </location>
</feature>
<evidence type="ECO:0000313" key="3">
    <source>
        <dbReference type="EMBL" id="RUM95614.1"/>
    </source>
</evidence>
<dbReference type="InterPro" id="IPR009936">
    <property type="entry name" value="DUF1468"/>
</dbReference>
<feature type="domain" description="DUF1468" evidence="2">
    <location>
        <begin position="15"/>
        <end position="156"/>
    </location>
</feature>
<sequence length="164" mass="17554">MAMTSILRDRLLFITLFVVGVAWVIASVVTIPNGYSGSHISPRTFPVTLGVLLSGLALIGLLGVERKHRREKVVEMPDKGGMAREIWAALATFGFLIFYVIATYILGFTLATILAVAVFLVTVLKERSPAVIGAMSIGLGFGLYLLMSSLLGVYLPSGLIVLGI</sequence>
<keyword evidence="4" id="KW-1185">Reference proteome</keyword>
<dbReference type="EMBL" id="RKST01000035">
    <property type="protein sequence ID" value="RUM95614.1"/>
    <property type="molecule type" value="Genomic_DNA"/>
</dbReference>
<evidence type="ECO:0000313" key="4">
    <source>
        <dbReference type="Proteomes" id="UP000281647"/>
    </source>
</evidence>
<feature type="transmembrane region" description="Helical" evidence="1">
    <location>
        <begin position="12"/>
        <end position="32"/>
    </location>
</feature>
<gene>
    <name evidence="3" type="ORF">EET67_22270</name>
</gene>
<comment type="caution">
    <text evidence="3">The sequence shown here is derived from an EMBL/GenBank/DDBJ whole genome shotgun (WGS) entry which is preliminary data.</text>
</comment>
<feature type="transmembrane region" description="Helical" evidence="1">
    <location>
        <begin position="85"/>
        <end position="102"/>
    </location>
</feature>
<dbReference type="AlphaFoldDB" id="A0A432V079"/>
<dbReference type="Proteomes" id="UP000281647">
    <property type="component" value="Unassembled WGS sequence"/>
</dbReference>
<protein>
    <submittedName>
        <fullName evidence="3">Tripartite tricarboxylate transporter TctB family protein</fullName>
    </submittedName>
</protein>
<keyword evidence="1" id="KW-1133">Transmembrane helix</keyword>
<proteinExistence type="predicted"/>